<proteinExistence type="predicted"/>
<reference evidence="3" key="1">
    <citation type="submission" date="2014-11" db="EMBL/GenBank/DDBJ databases">
        <authorList>
            <person name="Amaro Gonzalez C."/>
        </authorList>
    </citation>
    <scope>NUCLEOTIDE SEQUENCE</scope>
</reference>
<name>A0A0E9SQH2_ANGAN</name>
<evidence type="ECO:0000259" key="2">
    <source>
        <dbReference type="Pfam" id="PF00048"/>
    </source>
</evidence>
<reference evidence="3" key="2">
    <citation type="journal article" date="2015" name="Fish Shellfish Immunol.">
        <title>Early steps in the European eel (Anguilla anguilla)-Vibrio vulnificus interaction in the gills: Role of the RtxA13 toxin.</title>
        <authorList>
            <person name="Callol A."/>
            <person name="Pajuelo D."/>
            <person name="Ebbesson L."/>
            <person name="Teles M."/>
            <person name="MacKenzie S."/>
            <person name="Amaro C."/>
        </authorList>
    </citation>
    <scope>NUCLEOTIDE SEQUENCE</scope>
</reference>
<dbReference type="SUPFAM" id="SSF54117">
    <property type="entry name" value="Interleukin 8-like chemokines"/>
    <property type="match status" value="1"/>
</dbReference>
<dbReference type="GO" id="GO:0008009">
    <property type="term" value="F:chemokine activity"/>
    <property type="evidence" value="ECO:0007669"/>
    <property type="project" value="InterPro"/>
</dbReference>
<keyword evidence="1" id="KW-0202">Cytokine</keyword>
<dbReference type="GO" id="GO:0005615">
    <property type="term" value="C:extracellular space"/>
    <property type="evidence" value="ECO:0007669"/>
    <property type="project" value="UniProtKB-KW"/>
</dbReference>
<dbReference type="InterPro" id="IPR001811">
    <property type="entry name" value="Chemokine_IL8-like_dom"/>
</dbReference>
<evidence type="ECO:0000313" key="3">
    <source>
        <dbReference type="EMBL" id="JAH43556.1"/>
    </source>
</evidence>
<dbReference type="InterPro" id="IPR036048">
    <property type="entry name" value="Interleukin_8-like_sf"/>
</dbReference>
<evidence type="ECO:0000256" key="1">
    <source>
        <dbReference type="ARBA" id="ARBA00022514"/>
    </source>
</evidence>
<dbReference type="AlphaFoldDB" id="A0A0E9SQH2"/>
<organism evidence="3">
    <name type="scientific">Anguilla anguilla</name>
    <name type="common">European freshwater eel</name>
    <name type="synonym">Muraena anguilla</name>
    <dbReference type="NCBI Taxonomy" id="7936"/>
    <lineage>
        <taxon>Eukaryota</taxon>
        <taxon>Metazoa</taxon>
        <taxon>Chordata</taxon>
        <taxon>Craniata</taxon>
        <taxon>Vertebrata</taxon>
        <taxon>Euteleostomi</taxon>
        <taxon>Actinopterygii</taxon>
        <taxon>Neopterygii</taxon>
        <taxon>Teleostei</taxon>
        <taxon>Anguilliformes</taxon>
        <taxon>Anguillidae</taxon>
        <taxon>Anguilla</taxon>
    </lineage>
</organism>
<dbReference type="EMBL" id="GBXM01065021">
    <property type="protein sequence ID" value="JAH43556.1"/>
    <property type="molecule type" value="Transcribed_RNA"/>
</dbReference>
<accession>A0A0E9SQH2</accession>
<dbReference type="Gene3D" id="2.40.50.40">
    <property type="match status" value="1"/>
</dbReference>
<feature type="domain" description="Chemokine interleukin-8-like" evidence="2">
    <location>
        <begin position="16"/>
        <end position="68"/>
    </location>
</feature>
<protein>
    <recommendedName>
        <fullName evidence="2">Chemokine interleukin-8-like domain-containing protein</fullName>
    </recommendedName>
</protein>
<dbReference type="Pfam" id="PF00048">
    <property type="entry name" value="IL8"/>
    <property type="match status" value="1"/>
</dbReference>
<sequence length="123" mass="13468">MLLSACTHCDPIKVNDCCTGVSNRFIRTNITSCKIQAPSHPCVQAVIFASEGKEYCCSPRAPWVRAKMIDLKRKGIRARCGRNRDNSGKVKHRSCVSSPCDRHLVPSSPRGEAEVVATAKTPV</sequence>
<dbReference type="GO" id="GO:0006955">
    <property type="term" value="P:immune response"/>
    <property type="evidence" value="ECO:0007669"/>
    <property type="project" value="InterPro"/>
</dbReference>